<reference evidence="1 2" key="1">
    <citation type="submission" date="2019-06" db="EMBL/GenBank/DDBJ databases">
        <title>Sequencing the genomes of 1000 actinobacteria strains.</title>
        <authorList>
            <person name="Klenk H.-P."/>
        </authorList>
    </citation>
    <scope>NUCLEOTIDE SEQUENCE [LARGE SCALE GENOMIC DNA]</scope>
    <source>
        <strain evidence="1 2">DSM 44826</strain>
    </source>
</reference>
<sequence length="252" mass="25973">MNRRWAVTVAVGTAAACALAGLVGYRAALGAALPGLARTPVDTVLLSADGRGLSVARSGECLGTGALRARETPSAVVLDFRTDPPSRDCFGGAQQTVWSVRLGRPLGDRALRDANSANSGAGDAVPYFRAADLPVAGSLPPGFHHAYDAPGYLGATAAGQWSPAASELFLAGTARLWLVVEYGRHWPGDWPANATTLLPVQGRLARVGPDGIAWQQPDPASGPVRSYALLADPPLPAGQLAAMADQLRPLPG</sequence>
<name>A0A561SAC4_9ACTN</name>
<dbReference type="OrthoDB" id="3853365at2"/>
<dbReference type="PROSITE" id="PS51257">
    <property type="entry name" value="PROKAR_LIPOPROTEIN"/>
    <property type="match status" value="1"/>
</dbReference>
<accession>A0A561SAC4</accession>
<dbReference type="Proteomes" id="UP000317940">
    <property type="component" value="Unassembled WGS sequence"/>
</dbReference>
<protein>
    <submittedName>
        <fullName evidence="1">Uncharacterized protein</fullName>
    </submittedName>
</protein>
<dbReference type="RefSeq" id="WP_145911394.1">
    <property type="nucleotide sequence ID" value="NZ_BAAAMZ010000001.1"/>
</dbReference>
<evidence type="ECO:0000313" key="2">
    <source>
        <dbReference type="Proteomes" id="UP000317940"/>
    </source>
</evidence>
<organism evidence="1 2">
    <name type="scientific">Kitasatospora viridis</name>
    <dbReference type="NCBI Taxonomy" id="281105"/>
    <lineage>
        <taxon>Bacteria</taxon>
        <taxon>Bacillati</taxon>
        <taxon>Actinomycetota</taxon>
        <taxon>Actinomycetes</taxon>
        <taxon>Kitasatosporales</taxon>
        <taxon>Streptomycetaceae</taxon>
        <taxon>Kitasatospora</taxon>
    </lineage>
</organism>
<dbReference type="EMBL" id="VIWT01000007">
    <property type="protein sequence ID" value="TWF71826.1"/>
    <property type="molecule type" value="Genomic_DNA"/>
</dbReference>
<proteinExistence type="predicted"/>
<gene>
    <name evidence="1" type="ORF">FHX73_1723</name>
</gene>
<evidence type="ECO:0000313" key="1">
    <source>
        <dbReference type="EMBL" id="TWF71826.1"/>
    </source>
</evidence>
<comment type="caution">
    <text evidence="1">The sequence shown here is derived from an EMBL/GenBank/DDBJ whole genome shotgun (WGS) entry which is preliminary data.</text>
</comment>
<dbReference type="AlphaFoldDB" id="A0A561SAC4"/>
<keyword evidence="2" id="KW-1185">Reference proteome</keyword>